<feature type="chain" id="PRO_5047024227" description="Cardiolipin synthetase" evidence="1">
    <location>
        <begin position="20"/>
        <end position="219"/>
    </location>
</feature>
<gene>
    <name evidence="2" type="ORF">V1468_13825</name>
</gene>
<evidence type="ECO:0000256" key="1">
    <source>
        <dbReference type="SAM" id="SignalP"/>
    </source>
</evidence>
<name>A0ABU7W7Y1_9FLAO</name>
<dbReference type="EMBL" id="JAZHOU010000005">
    <property type="protein sequence ID" value="MEF3080089.1"/>
    <property type="molecule type" value="Genomic_DNA"/>
</dbReference>
<protein>
    <recommendedName>
        <fullName evidence="4">Cardiolipin synthetase</fullName>
    </recommendedName>
</protein>
<keyword evidence="3" id="KW-1185">Reference proteome</keyword>
<dbReference type="PROSITE" id="PS51257">
    <property type="entry name" value="PROKAR_LIPOPROTEIN"/>
    <property type="match status" value="1"/>
</dbReference>
<keyword evidence="1" id="KW-0732">Signal</keyword>
<proteinExistence type="predicted"/>
<sequence length="219" mass="25337">MKKLIILLLTALVSGCTSTHLTDSWKNPEIESYAPSKVLVVGITSNIEAKQKFENKLKEEFLMRGTDAYTSFEVFPKSFKTEKLNQNELDSLEQQLLQSGFDTIIFSKVVGSEDKIAYTKNFDVYDETFIKFKEDYLRYQDSFYNPEYYEEYTVYHAETSVFCICPTKERELLWKGSISIVDSQSIDKTVNDYIELMIEALEAEQLLNPIALSKQKKIS</sequence>
<organism evidence="2 3">
    <name type="scientific">Winogradskyella poriferorum</name>
    <dbReference type="NCBI Taxonomy" id="307627"/>
    <lineage>
        <taxon>Bacteria</taxon>
        <taxon>Pseudomonadati</taxon>
        <taxon>Bacteroidota</taxon>
        <taxon>Flavobacteriia</taxon>
        <taxon>Flavobacteriales</taxon>
        <taxon>Flavobacteriaceae</taxon>
        <taxon>Winogradskyella</taxon>
    </lineage>
</organism>
<evidence type="ECO:0000313" key="2">
    <source>
        <dbReference type="EMBL" id="MEF3080089.1"/>
    </source>
</evidence>
<feature type="signal peptide" evidence="1">
    <location>
        <begin position="1"/>
        <end position="19"/>
    </location>
</feature>
<accession>A0ABU7W7Y1</accession>
<comment type="caution">
    <text evidence="2">The sequence shown here is derived from an EMBL/GenBank/DDBJ whole genome shotgun (WGS) entry which is preliminary data.</text>
</comment>
<reference evidence="2 3" key="1">
    <citation type="submission" date="2024-02" db="EMBL/GenBank/DDBJ databases">
        <title>Winogradskyella poriferorum JCM 12885.</title>
        <authorList>
            <person name="Zhang D.-F."/>
            <person name="Fu Z.-Y."/>
        </authorList>
    </citation>
    <scope>NUCLEOTIDE SEQUENCE [LARGE SCALE GENOMIC DNA]</scope>
    <source>
        <strain evidence="2 3">JCM 12885</strain>
    </source>
</reference>
<dbReference type="RefSeq" id="WP_331810815.1">
    <property type="nucleotide sequence ID" value="NZ_JAZHOU010000005.1"/>
</dbReference>
<dbReference type="Proteomes" id="UP001356704">
    <property type="component" value="Unassembled WGS sequence"/>
</dbReference>
<evidence type="ECO:0000313" key="3">
    <source>
        <dbReference type="Proteomes" id="UP001356704"/>
    </source>
</evidence>
<evidence type="ECO:0008006" key="4">
    <source>
        <dbReference type="Google" id="ProtNLM"/>
    </source>
</evidence>